<organism evidence="1">
    <name type="scientific">Salix viminalis</name>
    <name type="common">Common osier</name>
    <name type="synonym">Basket willow</name>
    <dbReference type="NCBI Taxonomy" id="40686"/>
    <lineage>
        <taxon>Eukaryota</taxon>
        <taxon>Viridiplantae</taxon>
        <taxon>Streptophyta</taxon>
        <taxon>Embryophyta</taxon>
        <taxon>Tracheophyta</taxon>
        <taxon>Spermatophyta</taxon>
        <taxon>Magnoliopsida</taxon>
        <taxon>eudicotyledons</taxon>
        <taxon>Gunneridae</taxon>
        <taxon>Pentapetalae</taxon>
        <taxon>rosids</taxon>
        <taxon>fabids</taxon>
        <taxon>Malpighiales</taxon>
        <taxon>Salicaceae</taxon>
        <taxon>Saliceae</taxon>
        <taxon>Salix</taxon>
    </lineage>
</organism>
<reference evidence="1" key="1">
    <citation type="submission" date="2019-03" db="EMBL/GenBank/DDBJ databases">
        <authorList>
            <person name="Mank J."/>
            <person name="Almeida P."/>
        </authorList>
    </citation>
    <scope>NUCLEOTIDE SEQUENCE</scope>
    <source>
        <strain evidence="1">78183</strain>
    </source>
</reference>
<sequence length="175" mass="20300">MWRSEYSRIYLSKRVLLECVYEPIKELLSEENPPIYRRTTVKDYSKGLDGNPRLEHFKHIIISIPSASAHFQVSWLLCLSSILLNDFYCTCFHTRKKRSKKKKQGGKEKMAAYQIQAENDSDYDRQSEFKAFDDTKAGVKGCVDAGVTKIPDVFIHEQCIKLDDTPAFHDPSFRI</sequence>
<gene>
    <name evidence="1" type="ORF">SVIM_LOCUS399833</name>
</gene>
<proteinExistence type="predicted"/>
<accession>A0A6N2MR73</accession>
<name>A0A6N2MR73_SALVM</name>
<dbReference type="EMBL" id="CAADRP010001907">
    <property type="protein sequence ID" value="VFU55985.1"/>
    <property type="molecule type" value="Genomic_DNA"/>
</dbReference>
<protein>
    <submittedName>
        <fullName evidence="1">Uncharacterized protein</fullName>
    </submittedName>
</protein>
<dbReference type="AlphaFoldDB" id="A0A6N2MR73"/>
<evidence type="ECO:0000313" key="1">
    <source>
        <dbReference type="EMBL" id="VFU55985.1"/>
    </source>
</evidence>